<gene>
    <name evidence="1" type="ORF">SDC9_125810</name>
</gene>
<evidence type="ECO:0000313" key="1">
    <source>
        <dbReference type="EMBL" id="MPM78796.1"/>
    </source>
</evidence>
<sequence length="166" mass="18550">MNTIFLSGKITGDPNYRKKFAAAEKAFTAAGYAVVSPAHLPPEGLEYDAYMRISMAMQAECETTCFLPDWMESNGSKREYGEAKALGKEIMFYADWRTIREDETREAIRNAMGGEKWAHQMDVAARDAMEEAARLADRLGMDIRAEIFRMQAEGMAATLARAAMEA</sequence>
<accession>A0A645CP20</accession>
<reference evidence="1" key="1">
    <citation type="submission" date="2019-08" db="EMBL/GenBank/DDBJ databases">
        <authorList>
            <person name="Kucharzyk K."/>
            <person name="Murdoch R.W."/>
            <person name="Higgins S."/>
            <person name="Loffler F."/>
        </authorList>
    </citation>
    <scope>NUCLEOTIDE SEQUENCE</scope>
</reference>
<name>A0A645CP20_9ZZZZ</name>
<evidence type="ECO:0008006" key="2">
    <source>
        <dbReference type="Google" id="ProtNLM"/>
    </source>
</evidence>
<dbReference type="Gene3D" id="3.40.50.10400">
    <property type="entry name" value="Hypothetical protein PA1492"/>
    <property type="match status" value="1"/>
</dbReference>
<dbReference type="EMBL" id="VSSQ01028899">
    <property type="protein sequence ID" value="MPM78796.1"/>
    <property type="molecule type" value="Genomic_DNA"/>
</dbReference>
<dbReference type="Pfam" id="PF14359">
    <property type="entry name" value="DUF4406"/>
    <property type="match status" value="1"/>
</dbReference>
<protein>
    <recommendedName>
        <fullName evidence="2">DUF4406 domain-containing protein</fullName>
    </recommendedName>
</protein>
<dbReference type="InterPro" id="IPR025518">
    <property type="entry name" value="DUF4406"/>
</dbReference>
<dbReference type="AlphaFoldDB" id="A0A645CP20"/>
<dbReference type="SUPFAM" id="SSF52309">
    <property type="entry name" value="N-(deoxy)ribosyltransferase-like"/>
    <property type="match status" value="1"/>
</dbReference>
<proteinExistence type="predicted"/>
<comment type="caution">
    <text evidence="1">The sequence shown here is derived from an EMBL/GenBank/DDBJ whole genome shotgun (WGS) entry which is preliminary data.</text>
</comment>
<organism evidence="1">
    <name type="scientific">bioreactor metagenome</name>
    <dbReference type="NCBI Taxonomy" id="1076179"/>
    <lineage>
        <taxon>unclassified sequences</taxon>
        <taxon>metagenomes</taxon>
        <taxon>ecological metagenomes</taxon>
    </lineage>
</organism>